<sequence length="150" mass="15847">MRTTLVATLLASALLVGCGTTSGRLGDLPSVPDRVNAAKVVVVRISSFHGAANGYTVALDGKDIFGIGSGEHAEFLVPLGEHYLAVKCFGGFTPTWKEDSLRFDAKKTESSYFVVSPSMSCATVRTTTEQEAQKLLVASKPINLEVPGAK</sequence>
<organism evidence="1 2">
    <name type="scientific">Pseudaquabacterium terrae</name>
    <dbReference type="NCBI Taxonomy" id="2732868"/>
    <lineage>
        <taxon>Bacteria</taxon>
        <taxon>Pseudomonadati</taxon>
        <taxon>Pseudomonadota</taxon>
        <taxon>Betaproteobacteria</taxon>
        <taxon>Burkholderiales</taxon>
        <taxon>Sphaerotilaceae</taxon>
        <taxon>Pseudaquabacterium</taxon>
    </lineage>
</organism>
<keyword evidence="2" id="KW-1185">Reference proteome</keyword>
<evidence type="ECO:0008006" key="3">
    <source>
        <dbReference type="Google" id="ProtNLM"/>
    </source>
</evidence>
<comment type="caution">
    <text evidence="1">The sequence shown here is derived from an EMBL/GenBank/DDBJ whole genome shotgun (WGS) entry which is preliminary data.</text>
</comment>
<evidence type="ECO:0000313" key="1">
    <source>
        <dbReference type="EMBL" id="NRF69033.1"/>
    </source>
</evidence>
<evidence type="ECO:0000313" key="2">
    <source>
        <dbReference type="Proteomes" id="UP000737171"/>
    </source>
</evidence>
<reference evidence="1 2" key="1">
    <citation type="submission" date="2020-05" db="EMBL/GenBank/DDBJ databases">
        <title>Aquincola sp. isolate from soil.</title>
        <authorList>
            <person name="Han J."/>
            <person name="Kim D.-U."/>
        </authorList>
    </citation>
    <scope>NUCLEOTIDE SEQUENCE [LARGE SCALE GENOMIC DNA]</scope>
    <source>
        <strain evidence="1 2">S2</strain>
    </source>
</reference>
<dbReference type="Proteomes" id="UP000737171">
    <property type="component" value="Unassembled WGS sequence"/>
</dbReference>
<name>A0ABX2EK86_9BURK</name>
<protein>
    <recommendedName>
        <fullName evidence="3">DUF2846 domain-containing protein</fullName>
    </recommendedName>
</protein>
<accession>A0ABX2EK86</accession>
<gene>
    <name evidence="1" type="ORF">HLB44_18730</name>
</gene>
<dbReference type="PROSITE" id="PS51257">
    <property type="entry name" value="PROKAR_LIPOPROTEIN"/>
    <property type="match status" value="1"/>
</dbReference>
<dbReference type="RefSeq" id="WP_173125294.1">
    <property type="nucleotide sequence ID" value="NZ_JABRWJ010000005.1"/>
</dbReference>
<dbReference type="EMBL" id="JABRWJ010000005">
    <property type="protein sequence ID" value="NRF69033.1"/>
    <property type="molecule type" value="Genomic_DNA"/>
</dbReference>
<proteinExistence type="predicted"/>